<evidence type="ECO:0000313" key="12">
    <source>
        <dbReference type="EMBL" id="KAK2070145.1"/>
    </source>
</evidence>
<comment type="pathway">
    <text evidence="3">Protein modification; protein ubiquitination.</text>
</comment>
<keyword evidence="6 10" id="KW-0863">Zinc-finger</keyword>
<organism evidence="12 13">
    <name type="scientific">Phyllachora maydis</name>
    <dbReference type="NCBI Taxonomy" id="1825666"/>
    <lineage>
        <taxon>Eukaryota</taxon>
        <taxon>Fungi</taxon>
        <taxon>Dikarya</taxon>
        <taxon>Ascomycota</taxon>
        <taxon>Pezizomycotina</taxon>
        <taxon>Sordariomycetes</taxon>
        <taxon>Sordariomycetidae</taxon>
        <taxon>Phyllachorales</taxon>
        <taxon>Phyllachoraceae</taxon>
        <taxon>Phyllachora</taxon>
    </lineage>
</organism>
<dbReference type="AlphaFoldDB" id="A0AAD9I423"/>
<dbReference type="Pfam" id="PF13450">
    <property type="entry name" value="NAD_binding_8"/>
    <property type="match status" value="1"/>
</dbReference>
<dbReference type="Pfam" id="PF12678">
    <property type="entry name" value="zf-rbx1"/>
    <property type="match status" value="1"/>
</dbReference>
<keyword evidence="5" id="KW-0479">Metal-binding</keyword>
<keyword evidence="7" id="KW-0833">Ubl conjugation pathway</keyword>
<dbReference type="Gene3D" id="1.10.405.20">
    <property type="match status" value="1"/>
</dbReference>
<dbReference type="PROSITE" id="PS51257">
    <property type="entry name" value="PROKAR_LIPOPROTEIN"/>
    <property type="match status" value="1"/>
</dbReference>
<evidence type="ECO:0000256" key="4">
    <source>
        <dbReference type="ARBA" id="ARBA00022490"/>
    </source>
</evidence>
<evidence type="ECO:0000256" key="9">
    <source>
        <dbReference type="ARBA" id="ARBA00023242"/>
    </source>
</evidence>
<dbReference type="GO" id="GO:0016491">
    <property type="term" value="F:oxidoreductase activity"/>
    <property type="evidence" value="ECO:0007669"/>
    <property type="project" value="TreeGrafter"/>
</dbReference>
<dbReference type="PANTHER" id="PTHR42923:SF20">
    <property type="entry name" value="FLAVIN-CONTAINING AMINE OXIDASEDEHYDROGENASE"/>
    <property type="match status" value="1"/>
</dbReference>
<dbReference type="PROSITE" id="PS50089">
    <property type="entry name" value="ZF_RING_2"/>
    <property type="match status" value="1"/>
</dbReference>
<evidence type="ECO:0000256" key="10">
    <source>
        <dbReference type="PROSITE-ProRule" id="PRU00175"/>
    </source>
</evidence>
<dbReference type="Proteomes" id="UP001217918">
    <property type="component" value="Unassembled WGS sequence"/>
</dbReference>
<dbReference type="GO" id="GO:0005737">
    <property type="term" value="C:cytoplasm"/>
    <property type="evidence" value="ECO:0007669"/>
    <property type="project" value="UniProtKB-SubCell"/>
</dbReference>
<evidence type="ECO:0000256" key="3">
    <source>
        <dbReference type="ARBA" id="ARBA00004906"/>
    </source>
</evidence>
<dbReference type="EMBL" id="JAQQPM010000003">
    <property type="protein sequence ID" value="KAK2070145.1"/>
    <property type="molecule type" value="Genomic_DNA"/>
</dbReference>
<keyword evidence="4" id="KW-0963">Cytoplasm</keyword>
<dbReference type="SUPFAM" id="SSF51905">
    <property type="entry name" value="FAD/NAD(P)-binding domain"/>
    <property type="match status" value="1"/>
</dbReference>
<dbReference type="GO" id="GO:0008270">
    <property type="term" value="F:zinc ion binding"/>
    <property type="evidence" value="ECO:0007669"/>
    <property type="project" value="UniProtKB-KW"/>
</dbReference>
<evidence type="ECO:0000256" key="1">
    <source>
        <dbReference type="ARBA" id="ARBA00004123"/>
    </source>
</evidence>
<comment type="caution">
    <text evidence="12">The sequence shown here is derived from an EMBL/GenBank/DDBJ whole genome shotgun (WGS) entry which is preliminary data.</text>
</comment>
<gene>
    <name evidence="12" type="ORF">P8C59_004668</name>
</gene>
<reference evidence="12" key="1">
    <citation type="journal article" date="2023" name="Mol. Plant Microbe Interact.">
        <title>Elucidating the Obligate Nature and Biological Capacity of an Invasive Fungal Corn Pathogen.</title>
        <authorList>
            <person name="MacCready J.S."/>
            <person name="Roggenkamp E.M."/>
            <person name="Gdanetz K."/>
            <person name="Chilvers M.I."/>
        </authorList>
    </citation>
    <scope>NUCLEOTIDE SEQUENCE</scope>
    <source>
        <strain evidence="12">PM02</strain>
    </source>
</reference>
<proteinExistence type="predicted"/>
<accession>A0AAD9I423</accession>
<dbReference type="InterPro" id="IPR013083">
    <property type="entry name" value="Znf_RING/FYVE/PHD"/>
</dbReference>
<dbReference type="GO" id="GO:0005634">
    <property type="term" value="C:nucleus"/>
    <property type="evidence" value="ECO:0007669"/>
    <property type="project" value="UniProtKB-SubCell"/>
</dbReference>
<keyword evidence="9" id="KW-0539">Nucleus</keyword>
<dbReference type="SUPFAM" id="SSF57850">
    <property type="entry name" value="RING/U-box"/>
    <property type="match status" value="1"/>
</dbReference>
<evidence type="ECO:0000256" key="7">
    <source>
        <dbReference type="ARBA" id="ARBA00022786"/>
    </source>
</evidence>
<comment type="subcellular location">
    <subcellularLocation>
        <location evidence="2">Cytoplasm</location>
    </subcellularLocation>
    <subcellularLocation>
        <location evidence="1">Nucleus</location>
    </subcellularLocation>
</comment>
<dbReference type="InterPro" id="IPR001841">
    <property type="entry name" value="Znf_RING"/>
</dbReference>
<evidence type="ECO:0000256" key="5">
    <source>
        <dbReference type="ARBA" id="ARBA00022723"/>
    </source>
</evidence>
<dbReference type="PANTHER" id="PTHR42923">
    <property type="entry name" value="PROTOPORPHYRINOGEN OXIDASE"/>
    <property type="match status" value="1"/>
</dbReference>
<keyword evidence="13" id="KW-1185">Reference proteome</keyword>
<dbReference type="Gene3D" id="3.30.40.10">
    <property type="entry name" value="Zinc/RING finger domain, C3HC4 (zinc finger)"/>
    <property type="match status" value="1"/>
</dbReference>
<evidence type="ECO:0000256" key="2">
    <source>
        <dbReference type="ARBA" id="ARBA00004496"/>
    </source>
</evidence>
<evidence type="ECO:0000256" key="6">
    <source>
        <dbReference type="ARBA" id="ARBA00022771"/>
    </source>
</evidence>
<dbReference type="FunFam" id="3.30.40.10:FF:000010">
    <property type="entry name" value="E3 ubiquitin-protein ligase RBX1"/>
    <property type="match status" value="1"/>
</dbReference>
<protein>
    <recommendedName>
        <fullName evidence="11">RING-type domain-containing protein</fullName>
    </recommendedName>
</protein>
<feature type="domain" description="RING-type" evidence="11">
    <location>
        <begin position="605"/>
        <end position="650"/>
    </location>
</feature>
<dbReference type="InterPro" id="IPR024766">
    <property type="entry name" value="Znf_RING_H2"/>
</dbReference>
<keyword evidence="8" id="KW-0862">Zinc</keyword>
<dbReference type="InterPro" id="IPR036188">
    <property type="entry name" value="FAD/NAD-bd_sf"/>
</dbReference>
<name>A0AAD9I423_9PEZI</name>
<sequence length="660" mass="74642">MASSGKPKSVVIVGGGAAGMSCAATLAEHPDKFKVTLIESSDVPGGQAISIPIDETKYGANWLNNGVQGGSPIFKHTFNYFHKYQHDPQEIKLQVSFGQGKDGFWTNCFPSPLVEKYSADIKKFGFFLKLVKWTMPVLGLVPISIMLRVMFFTKDFGDKMVYPLIALFLGTGNQTANVPSALVERLFDDPNMRLWNYDPDTLLPNLPKMVTFDKLHDFYQDWKNDLESKGVRFRLQTEVTRVIARSKKGVIIGTKPAQSEGNATNEARETYDDLVLCVLADDALRLLGKTATLRERFVLGGARFYDDITVTHADAAYFNRHYETAFDPALCAEPKSDAQRAQVAFAKGQDGENPGGFRPMYYTKSYVEDPKKIEMSFDASNYQHQLLAATGQKDEGGFEHVYQTIFLDKRNKHMWTMDEIDETKIIKKQWWHQLGHRWTHYLRVVPCMMFLHGRKSTWFAGSWTLVNMHELACVSGIAAAYRLGADYKKFDDFAEDFFGKVFLAACPLPRHEQEEFGRAFPTFPHNENRTKNTHQIAAMADVDMTDAPTTATVSKKKKGAAVDGEGKSDGGKRFEVKKWNAVSLWAWDIVVDNCAICRNHIMDLCIECQANQSSATSEECTVAWGVCNHAFHFHCISRWLKARQVCPLDSRDWSFQRYGR</sequence>
<evidence type="ECO:0000256" key="8">
    <source>
        <dbReference type="ARBA" id="ARBA00022833"/>
    </source>
</evidence>
<dbReference type="GO" id="GO:0051603">
    <property type="term" value="P:proteolysis involved in protein catabolic process"/>
    <property type="evidence" value="ECO:0007669"/>
    <property type="project" value="UniProtKB-ARBA"/>
</dbReference>
<evidence type="ECO:0000313" key="13">
    <source>
        <dbReference type="Proteomes" id="UP001217918"/>
    </source>
</evidence>
<dbReference type="CDD" id="cd16485">
    <property type="entry name" value="mRING-H2-C3H2C2D_RBX1"/>
    <property type="match status" value="1"/>
</dbReference>
<dbReference type="InterPro" id="IPR050464">
    <property type="entry name" value="Zeta_carotene_desat/Oxidored"/>
</dbReference>
<dbReference type="Gene3D" id="3.50.50.60">
    <property type="entry name" value="FAD/NAD(P)-binding domain"/>
    <property type="match status" value="1"/>
</dbReference>
<evidence type="ECO:0000259" key="11">
    <source>
        <dbReference type="PROSITE" id="PS50089"/>
    </source>
</evidence>